<accession>A0AAV8Y3V4</accession>
<dbReference type="EMBL" id="JAPWTK010000198">
    <property type="protein sequence ID" value="KAJ8946063.1"/>
    <property type="molecule type" value="Genomic_DNA"/>
</dbReference>
<sequence>MYKIVTCFASDRITACGIMCLINPSLRPIFEMYSSISLHLFVASSFSLVMTCNLPLKSSSSLLNTSIFPCSWSSSLDRGALNFFQSKEKIDIISILSPNIAILD</sequence>
<name>A0AAV8Y3V4_9CUCU</name>
<dbReference type="Proteomes" id="UP001162162">
    <property type="component" value="Unassembled WGS sequence"/>
</dbReference>
<dbReference type="AlphaFoldDB" id="A0AAV8Y3V4"/>
<evidence type="ECO:0000313" key="2">
    <source>
        <dbReference type="Proteomes" id="UP001162162"/>
    </source>
</evidence>
<gene>
    <name evidence="1" type="ORF">NQ318_009188</name>
</gene>
<reference evidence="1" key="1">
    <citation type="journal article" date="2023" name="Insect Mol. Biol.">
        <title>Genome sequencing provides insights into the evolution of gene families encoding plant cell wall-degrading enzymes in longhorned beetles.</title>
        <authorList>
            <person name="Shin N.R."/>
            <person name="Okamura Y."/>
            <person name="Kirsch R."/>
            <person name="Pauchet Y."/>
        </authorList>
    </citation>
    <scope>NUCLEOTIDE SEQUENCE</scope>
    <source>
        <strain evidence="1">AMC_N1</strain>
    </source>
</reference>
<comment type="caution">
    <text evidence="1">The sequence shown here is derived from an EMBL/GenBank/DDBJ whole genome shotgun (WGS) entry which is preliminary data.</text>
</comment>
<evidence type="ECO:0000313" key="1">
    <source>
        <dbReference type="EMBL" id="KAJ8946063.1"/>
    </source>
</evidence>
<organism evidence="1 2">
    <name type="scientific">Aromia moschata</name>
    <dbReference type="NCBI Taxonomy" id="1265417"/>
    <lineage>
        <taxon>Eukaryota</taxon>
        <taxon>Metazoa</taxon>
        <taxon>Ecdysozoa</taxon>
        <taxon>Arthropoda</taxon>
        <taxon>Hexapoda</taxon>
        <taxon>Insecta</taxon>
        <taxon>Pterygota</taxon>
        <taxon>Neoptera</taxon>
        <taxon>Endopterygota</taxon>
        <taxon>Coleoptera</taxon>
        <taxon>Polyphaga</taxon>
        <taxon>Cucujiformia</taxon>
        <taxon>Chrysomeloidea</taxon>
        <taxon>Cerambycidae</taxon>
        <taxon>Cerambycinae</taxon>
        <taxon>Callichromatini</taxon>
        <taxon>Aromia</taxon>
    </lineage>
</organism>
<proteinExistence type="predicted"/>
<keyword evidence="2" id="KW-1185">Reference proteome</keyword>
<protein>
    <submittedName>
        <fullName evidence="1">Uncharacterized protein</fullName>
    </submittedName>
</protein>